<evidence type="ECO:0000313" key="2">
    <source>
        <dbReference type="EMBL" id="CEM07543.1"/>
    </source>
</evidence>
<evidence type="ECO:0000256" key="1">
    <source>
        <dbReference type="SAM" id="MobiDB-lite"/>
    </source>
</evidence>
<sequence>MQHIPSDVAKMAMGAGVAALIYSMTREKSTRLTSDHIAIVRQFDVSKREDESLYATLGTRLLLWNLFNMGQKGFYSSRVYRSGGGKEEGDLKVLLVDRWDSVESYHAAQSSLDAIVRSQPTITPASPPLSLAPPLDANTSFDNVLSIPPPSPIPAPPKQQQQQKESPISFSRLPSDARDMLLEMVTHPYSMLFHQRTERQPMWRLLRFALFPTIR</sequence>
<proteinExistence type="predicted"/>
<evidence type="ECO:0000313" key="3">
    <source>
        <dbReference type="Proteomes" id="UP000041254"/>
    </source>
</evidence>
<dbReference type="AlphaFoldDB" id="A0A0G4F622"/>
<dbReference type="VEuPathDB" id="CryptoDB:Vbra_14463"/>
<name>A0A0G4F622_VITBC</name>
<dbReference type="EMBL" id="CDMY01000376">
    <property type="protein sequence ID" value="CEM07543.1"/>
    <property type="molecule type" value="Genomic_DNA"/>
</dbReference>
<feature type="compositionally biased region" description="Pro residues" evidence="1">
    <location>
        <begin position="147"/>
        <end position="157"/>
    </location>
</feature>
<reference evidence="2 3" key="1">
    <citation type="submission" date="2014-11" db="EMBL/GenBank/DDBJ databases">
        <authorList>
            <person name="Zhu J."/>
            <person name="Qi W."/>
            <person name="Song R."/>
        </authorList>
    </citation>
    <scope>NUCLEOTIDE SEQUENCE [LARGE SCALE GENOMIC DNA]</scope>
</reference>
<feature type="compositionally biased region" description="Low complexity" evidence="1">
    <location>
        <begin position="158"/>
        <end position="168"/>
    </location>
</feature>
<dbReference type="InParanoid" id="A0A0G4F622"/>
<dbReference type="Proteomes" id="UP000041254">
    <property type="component" value="Unassembled WGS sequence"/>
</dbReference>
<protein>
    <submittedName>
        <fullName evidence="2">Uncharacterized protein</fullName>
    </submittedName>
</protein>
<organism evidence="2 3">
    <name type="scientific">Vitrella brassicaformis (strain CCMP3155)</name>
    <dbReference type="NCBI Taxonomy" id="1169540"/>
    <lineage>
        <taxon>Eukaryota</taxon>
        <taxon>Sar</taxon>
        <taxon>Alveolata</taxon>
        <taxon>Colpodellida</taxon>
        <taxon>Vitrellaceae</taxon>
        <taxon>Vitrella</taxon>
    </lineage>
</organism>
<accession>A0A0G4F622</accession>
<gene>
    <name evidence="2" type="ORF">Vbra_14463</name>
</gene>
<feature type="region of interest" description="Disordered" evidence="1">
    <location>
        <begin position="141"/>
        <end position="168"/>
    </location>
</feature>
<keyword evidence="3" id="KW-1185">Reference proteome</keyword>